<dbReference type="EMBL" id="FRAC01000008">
    <property type="protein sequence ID" value="SHK01226.1"/>
    <property type="molecule type" value="Genomic_DNA"/>
</dbReference>
<accession>A0A1M6NZX6</accession>
<reference evidence="2 3" key="1">
    <citation type="submission" date="2016-11" db="EMBL/GenBank/DDBJ databases">
        <authorList>
            <person name="Jaros S."/>
            <person name="Januszkiewicz K."/>
            <person name="Wedrychowicz H."/>
        </authorList>
    </citation>
    <scope>NUCLEOTIDE SEQUENCE [LARGE SCALE GENOMIC DNA]</scope>
    <source>
        <strain evidence="2 3">DSM 15929</strain>
    </source>
</reference>
<dbReference type="STRING" id="1121322.SAMN02745136_01531"/>
<keyword evidence="1" id="KW-1133">Transmembrane helix</keyword>
<feature type="transmembrane region" description="Helical" evidence="1">
    <location>
        <begin position="150"/>
        <end position="170"/>
    </location>
</feature>
<evidence type="ECO:0000256" key="1">
    <source>
        <dbReference type="SAM" id="Phobius"/>
    </source>
</evidence>
<sequence length="321" mass="35347">MLHKYMNKKNLPKAGVLLFLALILAFPASSYQGAKKGLLLWFNTLLPTLLPFMILSNLIVYMRITAPLSRILYPVFHRIFRVSKNGCYPVLIGFLSGIPVGAKTTADMMERGELSASEGQYLLGLCNNASPMFIMSYISLTQLNKPDIRLILLLILYSSALVSALLWKALTGSKRKVSALSLSSENPAPVDTGSRFDFKKVDKSIMDAFDIITRVGGYVILFSISAQIFSDIGSHNGLFKLLILGFLEITTGINKISTSALSMDMKIALITMITAFGGLSGMAQTNSVISNTRLSIHTYMFQKLLHMIVALIMAAVYVYFT</sequence>
<proteinExistence type="predicted"/>
<feature type="transmembrane region" description="Helical" evidence="1">
    <location>
        <begin position="304"/>
        <end position="320"/>
    </location>
</feature>
<keyword evidence="1" id="KW-0472">Membrane</keyword>
<feature type="transmembrane region" description="Helical" evidence="1">
    <location>
        <begin position="267"/>
        <end position="283"/>
    </location>
</feature>
<dbReference type="AlphaFoldDB" id="A0A1M6NZX6"/>
<protein>
    <submittedName>
        <fullName evidence="2">Sporulation integral membrane protein YlbJ</fullName>
    </submittedName>
</protein>
<keyword evidence="1" id="KW-0812">Transmembrane</keyword>
<gene>
    <name evidence="2" type="ORF">SAMN02745136_01531</name>
</gene>
<organism evidence="2 3">
    <name type="scientific">Anaerocolumna jejuensis DSM 15929</name>
    <dbReference type="NCBI Taxonomy" id="1121322"/>
    <lineage>
        <taxon>Bacteria</taxon>
        <taxon>Bacillati</taxon>
        <taxon>Bacillota</taxon>
        <taxon>Clostridia</taxon>
        <taxon>Lachnospirales</taxon>
        <taxon>Lachnospiraceae</taxon>
        <taxon>Anaerocolumna</taxon>
    </lineage>
</organism>
<dbReference type="Proteomes" id="UP000184386">
    <property type="component" value="Unassembled WGS sequence"/>
</dbReference>
<feature type="transmembrane region" description="Helical" evidence="1">
    <location>
        <begin position="82"/>
        <end position="101"/>
    </location>
</feature>
<keyword evidence="3" id="KW-1185">Reference proteome</keyword>
<name>A0A1M6NZX6_9FIRM</name>
<evidence type="ECO:0000313" key="2">
    <source>
        <dbReference type="EMBL" id="SHK01226.1"/>
    </source>
</evidence>
<feature type="transmembrane region" description="Helical" evidence="1">
    <location>
        <begin position="40"/>
        <end position="61"/>
    </location>
</feature>
<evidence type="ECO:0000313" key="3">
    <source>
        <dbReference type="Proteomes" id="UP000184386"/>
    </source>
</evidence>
<feature type="transmembrane region" description="Helical" evidence="1">
    <location>
        <begin position="211"/>
        <end position="229"/>
    </location>
</feature>